<accession>A0A0F9W1I3</accession>
<dbReference type="EMBL" id="LAZR01000373">
    <property type="protein sequence ID" value="KKN71908.1"/>
    <property type="molecule type" value="Genomic_DNA"/>
</dbReference>
<organism evidence="1">
    <name type="scientific">marine sediment metagenome</name>
    <dbReference type="NCBI Taxonomy" id="412755"/>
    <lineage>
        <taxon>unclassified sequences</taxon>
        <taxon>metagenomes</taxon>
        <taxon>ecological metagenomes</taxon>
    </lineage>
</organism>
<evidence type="ECO:0000313" key="1">
    <source>
        <dbReference type="EMBL" id="KKN71908.1"/>
    </source>
</evidence>
<protein>
    <submittedName>
        <fullName evidence="1">Uncharacterized protein</fullName>
    </submittedName>
</protein>
<dbReference type="AlphaFoldDB" id="A0A0F9W1I3"/>
<gene>
    <name evidence="1" type="ORF">LCGC14_0415540</name>
</gene>
<comment type="caution">
    <text evidence="1">The sequence shown here is derived from an EMBL/GenBank/DDBJ whole genome shotgun (WGS) entry which is preliminary data.</text>
</comment>
<reference evidence="1" key="1">
    <citation type="journal article" date="2015" name="Nature">
        <title>Complex archaea that bridge the gap between prokaryotes and eukaryotes.</title>
        <authorList>
            <person name="Spang A."/>
            <person name="Saw J.H."/>
            <person name="Jorgensen S.L."/>
            <person name="Zaremba-Niedzwiedzka K."/>
            <person name="Martijn J."/>
            <person name="Lind A.E."/>
            <person name="van Eijk R."/>
            <person name="Schleper C."/>
            <person name="Guy L."/>
            <person name="Ettema T.J."/>
        </authorList>
    </citation>
    <scope>NUCLEOTIDE SEQUENCE</scope>
</reference>
<sequence length="421" mass="44595">MGSQVTKQSEKTNTKRVFFEGTDELKAGYQLCYNVDAVRAADTNQNIIAKTAADEYGERAVRVEKPTAANLKNYAGTVTEDFGGVTGPRSIEIYVPTRRGQAINVFSSANATINVTPLYLVAGSFIAQSSGSVRIGTAIQTIDRSSTNGSIQATFTGPAELNAEIVSANSRAVTALPTAAIWDNFPLAELRRNPFAGSLLEADFKRGNEFPANNFIDATYAASAAGKTLTEQMKLGVSAIGELIFFTTTNDQGAECMFPCPITVSGGKKWAFEIRVAPLNVDDTTNNNFVGLMLASALAGDLIADGATLQAEGSLGFQRKEADGDVIDFVYDETGQTQNEHDPDYVVPVAATYNTLGMYFNGTTIQGYADGVALGTAISAADIAAADFPTAKVFNPVIALKAGDATDFSLSVDWIRVAQLA</sequence>
<name>A0A0F9W1I3_9ZZZZ</name>
<proteinExistence type="predicted"/>